<dbReference type="SUPFAM" id="SSF56281">
    <property type="entry name" value="Metallo-hydrolase/oxidoreductase"/>
    <property type="match status" value="1"/>
</dbReference>
<gene>
    <name evidence="6" type="primary">gloC</name>
    <name evidence="6" type="ORF">GP975_15865</name>
</gene>
<reference evidence="6 7" key="1">
    <citation type="submission" date="2019-12" db="EMBL/GenBank/DDBJ databases">
        <title>Enteriobacteria Tanzani isolates_8377-8380.</title>
        <authorList>
            <person name="Subbiah M."/>
            <person name="Call D."/>
        </authorList>
    </citation>
    <scope>NUCLEOTIDE SEQUENCE [LARGE SCALE GENOMIC DNA]</scope>
    <source>
        <strain evidence="6 7">8379wE2</strain>
    </source>
</reference>
<sequence>MNYRIIPVTAFSQNCSLIWCEQTRLAALVDPGGDAEKIKQEVDDSGLTLMQILLTHGHLDHVGAAAELAQHYGVPVFGPEKEDEFWLQGLPAQSRMFGLEECQPLTPDRWLNEGDTISIGNVTLQVLHCPGHTPGHVVFFDDRAKLLISGDVIFKGGVGRSDFPRGDHNQLISSIKDKLLPLGDDV</sequence>
<dbReference type="SMART" id="SM00849">
    <property type="entry name" value="Lactamase_B"/>
    <property type="match status" value="1"/>
</dbReference>
<dbReference type="PANTHER" id="PTHR46233">
    <property type="entry name" value="HYDROXYACYLGLUTATHIONE HYDROLASE GLOC"/>
    <property type="match status" value="1"/>
</dbReference>
<protein>
    <submittedName>
        <fullName evidence="6">Hydroxyacylglutathione hydrolase GloC</fullName>
        <ecNumber evidence="6">3.1.2.6</ecNumber>
    </submittedName>
</protein>
<dbReference type="Proteomes" id="UP000460875">
    <property type="component" value="Unassembled WGS sequence"/>
</dbReference>
<evidence type="ECO:0000256" key="4">
    <source>
        <dbReference type="ARBA" id="ARBA00022833"/>
    </source>
</evidence>
<dbReference type="GO" id="GO:0046872">
    <property type="term" value="F:metal ion binding"/>
    <property type="evidence" value="ECO:0007669"/>
    <property type="project" value="UniProtKB-KW"/>
</dbReference>
<organism evidence="6 7">
    <name type="scientific">Escherichia coli</name>
    <dbReference type="NCBI Taxonomy" id="562"/>
    <lineage>
        <taxon>Bacteria</taxon>
        <taxon>Pseudomonadati</taxon>
        <taxon>Pseudomonadota</taxon>
        <taxon>Gammaproteobacteria</taxon>
        <taxon>Enterobacterales</taxon>
        <taxon>Enterobacteriaceae</taxon>
        <taxon>Escherichia</taxon>
    </lineage>
</organism>
<dbReference type="CDD" id="cd07737">
    <property type="entry name" value="YcbL-like_MBL-fold"/>
    <property type="match status" value="1"/>
</dbReference>
<comment type="cofactor">
    <cofactor evidence="1">
        <name>Zn(2+)</name>
        <dbReference type="ChEBI" id="CHEBI:29105"/>
    </cofactor>
</comment>
<dbReference type="GO" id="GO:0004416">
    <property type="term" value="F:hydroxyacylglutathione hydrolase activity"/>
    <property type="evidence" value="ECO:0007669"/>
    <property type="project" value="UniProtKB-EC"/>
</dbReference>
<dbReference type="FunFam" id="3.60.15.10:FF:000006">
    <property type="entry name" value="MBL fold metallo-hydrolase"/>
    <property type="match status" value="1"/>
</dbReference>
<dbReference type="RefSeq" id="WP_194155622.1">
    <property type="nucleotide sequence ID" value="NZ_JAAAHI010000578.1"/>
</dbReference>
<dbReference type="InterPro" id="IPR001279">
    <property type="entry name" value="Metallo-B-lactamas"/>
</dbReference>
<dbReference type="EMBL" id="WTQT01000371">
    <property type="protein sequence ID" value="MWR39502.1"/>
    <property type="molecule type" value="Genomic_DNA"/>
</dbReference>
<dbReference type="AlphaFoldDB" id="A0A8T5ZD54"/>
<dbReference type="EC" id="3.1.2.6" evidence="6"/>
<keyword evidence="4" id="KW-0862">Zinc</keyword>
<evidence type="ECO:0000259" key="5">
    <source>
        <dbReference type="SMART" id="SM00849"/>
    </source>
</evidence>
<proteinExistence type="predicted"/>
<evidence type="ECO:0000256" key="2">
    <source>
        <dbReference type="ARBA" id="ARBA00022723"/>
    </source>
</evidence>
<accession>A0A8T5ZD54</accession>
<evidence type="ECO:0000256" key="1">
    <source>
        <dbReference type="ARBA" id="ARBA00001947"/>
    </source>
</evidence>
<dbReference type="Gene3D" id="3.60.15.10">
    <property type="entry name" value="Ribonuclease Z/Hydroxyacylglutathione hydrolase-like"/>
    <property type="match status" value="1"/>
</dbReference>
<dbReference type="Pfam" id="PF00753">
    <property type="entry name" value="Lactamase_B"/>
    <property type="match status" value="1"/>
</dbReference>
<comment type="caution">
    <text evidence="6">The sequence shown here is derived from an EMBL/GenBank/DDBJ whole genome shotgun (WGS) entry which is preliminary data.</text>
</comment>
<evidence type="ECO:0000313" key="6">
    <source>
        <dbReference type="EMBL" id="MWR39502.1"/>
    </source>
</evidence>
<dbReference type="InterPro" id="IPR036866">
    <property type="entry name" value="RibonucZ/Hydroxyglut_hydro"/>
</dbReference>
<feature type="domain" description="Metallo-beta-lactamase" evidence="5">
    <location>
        <begin position="12"/>
        <end position="184"/>
    </location>
</feature>
<keyword evidence="3 6" id="KW-0378">Hydrolase</keyword>
<name>A0A8T5ZD54_ECOLX</name>
<dbReference type="InterPro" id="IPR051453">
    <property type="entry name" value="MBL_Glyoxalase_II"/>
</dbReference>
<evidence type="ECO:0000256" key="3">
    <source>
        <dbReference type="ARBA" id="ARBA00022801"/>
    </source>
</evidence>
<keyword evidence="2" id="KW-0479">Metal-binding</keyword>
<dbReference type="PANTHER" id="PTHR46233:SF3">
    <property type="entry name" value="HYDROXYACYLGLUTATHIONE HYDROLASE GLOC"/>
    <property type="match status" value="1"/>
</dbReference>
<feature type="non-terminal residue" evidence="6">
    <location>
        <position position="186"/>
    </location>
</feature>
<evidence type="ECO:0000313" key="7">
    <source>
        <dbReference type="Proteomes" id="UP000460875"/>
    </source>
</evidence>